<dbReference type="Proteomes" id="UP000193498">
    <property type="component" value="Unassembled WGS sequence"/>
</dbReference>
<keyword evidence="5" id="KW-0694">RNA-binding</keyword>
<gene>
    <name evidence="6" type="ORF">K493DRAFT_314365</name>
</gene>
<dbReference type="GO" id="GO:0004526">
    <property type="term" value="F:ribonuclease P activity"/>
    <property type="evidence" value="ECO:0007669"/>
    <property type="project" value="InterPro"/>
</dbReference>
<name>A0A1Y1YFB2_9FUNG</name>
<evidence type="ECO:0000256" key="4">
    <source>
        <dbReference type="ARBA" id="ARBA00022801"/>
    </source>
</evidence>
<dbReference type="InParanoid" id="A0A1Y1YFB2"/>
<dbReference type="OrthoDB" id="2383663at2759"/>
<keyword evidence="4" id="KW-0378">Hydrolase</keyword>
<accession>A0A1Y1YFB2</accession>
<evidence type="ECO:0000256" key="1">
    <source>
        <dbReference type="ARBA" id="ARBA00022694"/>
    </source>
</evidence>
<protein>
    <submittedName>
        <fullName evidence="6">Uncharacterized protein</fullName>
    </submittedName>
</protein>
<keyword evidence="3" id="KW-0255">Endonuclease</keyword>
<dbReference type="Pfam" id="PF00825">
    <property type="entry name" value="Ribonuclease_P"/>
    <property type="match status" value="1"/>
</dbReference>
<dbReference type="EMBL" id="MCFE01000147">
    <property type="protein sequence ID" value="ORX96730.1"/>
    <property type="molecule type" value="Genomic_DNA"/>
</dbReference>
<evidence type="ECO:0000256" key="3">
    <source>
        <dbReference type="ARBA" id="ARBA00022759"/>
    </source>
</evidence>
<dbReference type="GO" id="GO:0000049">
    <property type="term" value="F:tRNA binding"/>
    <property type="evidence" value="ECO:0007669"/>
    <property type="project" value="InterPro"/>
</dbReference>
<evidence type="ECO:0000313" key="6">
    <source>
        <dbReference type="EMBL" id="ORX96730.1"/>
    </source>
</evidence>
<proteinExistence type="predicted"/>
<sequence length="58" mass="6767">TKPFSRPRKTQKPINTFRVTYLVSKKRVSKLAVVRNQVSRRMRQATIKVMPEHAKSGE</sequence>
<comment type="caution">
    <text evidence="6">The sequence shown here is derived from an EMBL/GenBank/DDBJ whole genome shotgun (WGS) entry which is preliminary data.</text>
</comment>
<keyword evidence="1" id="KW-0819">tRNA processing</keyword>
<feature type="non-terminal residue" evidence="6">
    <location>
        <position position="1"/>
    </location>
</feature>
<reference evidence="6 7" key="1">
    <citation type="submission" date="2016-07" db="EMBL/GenBank/DDBJ databases">
        <title>Pervasive Adenine N6-methylation of Active Genes in Fungi.</title>
        <authorList>
            <consortium name="DOE Joint Genome Institute"/>
            <person name="Mondo S.J."/>
            <person name="Dannebaum R.O."/>
            <person name="Kuo R.C."/>
            <person name="Labutti K."/>
            <person name="Haridas S."/>
            <person name="Kuo A."/>
            <person name="Salamov A."/>
            <person name="Ahrendt S.R."/>
            <person name="Lipzen A."/>
            <person name="Sullivan W."/>
            <person name="Andreopoulos W.B."/>
            <person name="Clum A."/>
            <person name="Lindquist E."/>
            <person name="Daum C."/>
            <person name="Ramamoorthy G.K."/>
            <person name="Gryganskyi A."/>
            <person name="Culley D."/>
            <person name="Magnuson J.K."/>
            <person name="James T.Y."/>
            <person name="O'Malley M.A."/>
            <person name="Stajich J.E."/>
            <person name="Spatafora J.W."/>
            <person name="Visel A."/>
            <person name="Grigoriev I.V."/>
        </authorList>
    </citation>
    <scope>NUCLEOTIDE SEQUENCE [LARGE SCALE GENOMIC DNA]</scope>
    <source>
        <strain evidence="6 7">CBS 931.73</strain>
    </source>
</reference>
<dbReference type="InterPro" id="IPR000100">
    <property type="entry name" value="RNase_P"/>
</dbReference>
<dbReference type="SUPFAM" id="SSF54211">
    <property type="entry name" value="Ribosomal protein S5 domain 2-like"/>
    <property type="match status" value="1"/>
</dbReference>
<evidence type="ECO:0000256" key="2">
    <source>
        <dbReference type="ARBA" id="ARBA00022722"/>
    </source>
</evidence>
<dbReference type="InterPro" id="IPR020568">
    <property type="entry name" value="Ribosomal_Su5_D2-typ_SF"/>
</dbReference>
<dbReference type="GO" id="GO:0008033">
    <property type="term" value="P:tRNA processing"/>
    <property type="evidence" value="ECO:0007669"/>
    <property type="project" value="UniProtKB-KW"/>
</dbReference>
<evidence type="ECO:0000256" key="5">
    <source>
        <dbReference type="ARBA" id="ARBA00022884"/>
    </source>
</evidence>
<keyword evidence="7" id="KW-1185">Reference proteome</keyword>
<dbReference type="Gene3D" id="3.30.230.10">
    <property type="match status" value="1"/>
</dbReference>
<dbReference type="AlphaFoldDB" id="A0A1Y1YFB2"/>
<organism evidence="6 7">
    <name type="scientific">Basidiobolus meristosporus CBS 931.73</name>
    <dbReference type="NCBI Taxonomy" id="1314790"/>
    <lineage>
        <taxon>Eukaryota</taxon>
        <taxon>Fungi</taxon>
        <taxon>Fungi incertae sedis</taxon>
        <taxon>Zoopagomycota</taxon>
        <taxon>Entomophthoromycotina</taxon>
        <taxon>Basidiobolomycetes</taxon>
        <taxon>Basidiobolales</taxon>
        <taxon>Basidiobolaceae</taxon>
        <taxon>Basidiobolus</taxon>
    </lineage>
</organism>
<evidence type="ECO:0000313" key="7">
    <source>
        <dbReference type="Proteomes" id="UP000193498"/>
    </source>
</evidence>
<dbReference type="InterPro" id="IPR014721">
    <property type="entry name" value="Ribsml_uS5_D2-typ_fold_subgr"/>
</dbReference>
<keyword evidence="2" id="KW-0540">Nuclease</keyword>